<dbReference type="GO" id="GO:0004806">
    <property type="term" value="F:triacylglycerol lipase activity"/>
    <property type="evidence" value="ECO:0007669"/>
    <property type="project" value="TreeGrafter"/>
</dbReference>
<dbReference type="Proteomes" id="UP000578352">
    <property type="component" value="Unassembled WGS sequence"/>
</dbReference>
<proteinExistence type="predicted"/>
<dbReference type="Pfam" id="PF00561">
    <property type="entry name" value="Abhydrolase_1"/>
    <property type="match status" value="1"/>
</dbReference>
<evidence type="ECO:0000259" key="1">
    <source>
        <dbReference type="Pfam" id="PF00561"/>
    </source>
</evidence>
<name>A0A853CZY3_9MICO</name>
<feature type="domain" description="AB hydrolase-1" evidence="1">
    <location>
        <begin position="21"/>
        <end position="118"/>
    </location>
</feature>
<organism evidence="2 3">
    <name type="scientific">Leifsonia shinshuensis</name>
    <dbReference type="NCBI Taxonomy" id="150026"/>
    <lineage>
        <taxon>Bacteria</taxon>
        <taxon>Bacillati</taxon>
        <taxon>Actinomycetota</taxon>
        <taxon>Actinomycetes</taxon>
        <taxon>Micrococcales</taxon>
        <taxon>Microbacteriaceae</taxon>
        <taxon>Leifsonia</taxon>
    </lineage>
</organism>
<gene>
    <name evidence="2" type="ORF">HNR13_002637</name>
</gene>
<evidence type="ECO:0000313" key="3">
    <source>
        <dbReference type="Proteomes" id="UP000578352"/>
    </source>
</evidence>
<sequence length="231" mass="24254">MPFARNGGVRIHFEVSGSGRPLLLLLGLGVSIADAAPFIEAFAERFAVIAVDNRGAGLSDKPDEPYSIPVLAEDAAAVAEAAGVVPVDVLGYSLGGRIALQLALDRPSAVRSLVLLATGARPPERRRSLLMAVAPYLPVGPKPRQPAFAFRRQRAASRGYDARGRLAEVRAPTLVLAGRADTVATPALVEELRAGIRGSRLDWFPGGHRAPLTSARAVVADRVAAFLAEVG</sequence>
<accession>A0A853CZY3</accession>
<reference evidence="2 3" key="1">
    <citation type="submission" date="2020-07" db="EMBL/GenBank/DDBJ databases">
        <title>Sequencing the genomes of 1000 actinobacteria strains.</title>
        <authorList>
            <person name="Klenk H.-P."/>
        </authorList>
    </citation>
    <scope>NUCLEOTIDE SEQUENCE [LARGE SCALE GENOMIC DNA]</scope>
    <source>
        <strain evidence="2 3">DSM 15165</strain>
    </source>
</reference>
<dbReference type="EMBL" id="JACCFL010000001">
    <property type="protein sequence ID" value="NYJ24350.1"/>
    <property type="molecule type" value="Genomic_DNA"/>
</dbReference>
<dbReference type="InterPro" id="IPR000073">
    <property type="entry name" value="AB_hydrolase_1"/>
</dbReference>
<dbReference type="Gene3D" id="3.40.50.1820">
    <property type="entry name" value="alpha/beta hydrolase"/>
    <property type="match status" value="1"/>
</dbReference>
<comment type="caution">
    <text evidence="2">The sequence shown here is derived from an EMBL/GenBank/DDBJ whole genome shotgun (WGS) entry which is preliminary data.</text>
</comment>
<dbReference type="GO" id="GO:0046503">
    <property type="term" value="P:glycerolipid catabolic process"/>
    <property type="evidence" value="ECO:0007669"/>
    <property type="project" value="TreeGrafter"/>
</dbReference>
<dbReference type="PANTHER" id="PTHR43433">
    <property type="entry name" value="HYDROLASE, ALPHA/BETA FOLD FAMILY PROTEIN"/>
    <property type="match status" value="1"/>
</dbReference>
<dbReference type="AlphaFoldDB" id="A0A853CZY3"/>
<dbReference type="SUPFAM" id="SSF53474">
    <property type="entry name" value="alpha/beta-Hydrolases"/>
    <property type="match status" value="1"/>
</dbReference>
<dbReference type="PANTHER" id="PTHR43433:SF5">
    <property type="entry name" value="AB HYDROLASE-1 DOMAIN-CONTAINING PROTEIN"/>
    <property type="match status" value="1"/>
</dbReference>
<dbReference type="InterPro" id="IPR050471">
    <property type="entry name" value="AB_hydrolase"/>
</dbReference>
<dbReference type="RefSeq" id="WP_179606424.1">
    <property type="nucleotide sequence ID" value="NZ_BAABEH010000001.1"/>
</dbReference>
<dbReference type="InterPro" id="IPR029058">
    <property type="entry name" value="AB_hydrolase_fold"/>
</dbReference>
<dbReference type="PRINTS" id="PR00111">
    <property type="entry name" value="ABHYDROLASE"/>
</dbReference>
<protein>
    <submittedName>
        <fullName evidence="2">Pimeloyl-ACP methyl ester carboxylesterase</fullName>
    </submittedName>
</protein>
<evidence type="ECO:0000313" key="2">
    <source>
        <dbReference type="EMBL" id="NYJ24350.1"/>
    </source>
</evidence>